<name>A0ABT0SA16_9SPHN</name>
<dbReference type="Gene3D" id="3.20.20.140">
    <property type="entry name" value="Metal-dependent hydrolases"/>
    <property type="match status" value="1"/>
</dbReference>
<organism evidence="3 4">
    <name type="scientific">Sphingomonas brevis</name>
    <dbReference type="NCBI Taxonomy" id="2908206"/>
    <lineage>
        <taxon>Bacteria</taxon>
        <taxon>Pseudomonadati</taxon>
        <taxon>Pseudomonadota</taxon>
        <taxon>Alphaproteobacteria</taxon>
        <taxon>Sphingomonadales</taxon>
        <taxon>Sphingomonadaceae</taxon>
        <taxon>Sphingomonas</taxon>
    </lineage>
</organism>
<evidence type="ECO:0000256" key="1">
    <source>
        <dbReference type="ARBA" id="ARBA00009820"/>
    </source>
</evidence>
<evidence type="ECO:0000313" key="4">
    <source>
        <dbReference type="Proteomes" id="UP001165383"/>
    </source>
</evidence>
<reference evidence="3" key="1">
    <citation type="submission" date="2022-05" db="EMBL/GenBank/DDBJ databases">
        <authorList>
            <person name="Jo J.-H."/>
            <person name="Im W.-T."/>
        </authorList>
    </citation>
    <scope>NUCLEOTIDE SEQUENCE</scope>
    <source>
        <strain evidence="3">RB56-2</strain>
    </source>
</reference>
<dbReference type="PANTHER" id="PTHR36842:SF1">
    <property type="entry name" value="PROTEIN TOLB"/>
    <property type="match status" value="1"/>
</dbReference>
<accession>A0ABT0SA16</accession>
<dbReference type="InterPro" id="IPR011659">
    <property type="entry name" value="WD40"/>
</dbReference>
<dbReference type="Pfam" id="PF07676">
    <property type="entry name" value="PD40"/>
    <property type="match status" value="4"/>
</dbReference>
<evidence type="ECO:0000313" key="3">
    <source>
        <dbReference type="EMBL" id="MCL6740992.1"/>
    </source>
</evidence>
<dbReference type="SUPFAM" id="SSF82171">
    <property type="entry name" value="DPP6 N-terminal domain-like"/>
    <property type="match status" value="1"/>
</dbReference>
<protein>
    <submittedName>
        <fullName evidence="3">CehA/McbA family metallohydrolase</fullName>
    </submittedName>
</protein>
<dbReference type="PANTHER" id="PTHR36842">
    <property type="entry name" value="PROTEIN TOLB HOMOLOG"/>
    <property type="match status" value="1"/>
</dbReference>
<keyword evidence="4" id="KW-1185">Reference proteome</keyword>
<dbReference type="EMBL" id="JAMGBB010000001">
    <property type="protein sequence ID" value="MCL6740992.1"/>
    <property type="molecule type" value="Genomic_DNA"/>
</dbReference>
<feature type="signal peptide" evidence="2">
    <location>
        <begin position="1"/>
        <end position="22"/>
    </location>
</feature>
<dbReference type="NCBIfam" id="NF038032">
    <property type="entry name" value="CehA_McbA_metalo"/>
    <property type="match status" value="1"/>
</dbReference>
<feature type="chain" id="PRO_5045287188" evidence="2">
    <location>
        <begin position="23"/>
        <end position="847"/>
    </location>
</feature>
<proteinExistence type="inferred from homology"/>
<dbReference type="InterPro" id="IPR016195">
    <property type="entry name" value="Pol/histidinol_Pase-like"/>
</dbReference>
<keyword evidence="2" id="KW-0732">Signal</keyword>
<dbReference type="Proteomes" id="UP001165383">
    <property type="component" value="Unassembled WGS sequence"/>
</dbReference>
<dbReference type="Gene3D" id="2.120.10.30">
    <property type="entry name" value="TolB, C-terminal domain"/>
    <property type="match status" value="2"/>
</dbReference>
<sequence>MTSVARVAMLTSLLLLAAPAGAGREAVLKQVDLPHSYYWRELYIPQLTTGPSGLSFTPDGSELIYSMGGSLWLQKIGSDEAIELTHPRAAYDYQPDVAPDGGSVLFSRYDGNGIELWRLDLATGREQVLTVGNAVNVEPRLSPDGKQVAWVSTAGTGHFNLFVADIGADGLHNPQPLLGERKSAIARYYYSAFDHALNPSWTPDGKRILYVSNNEAAWGTGDIWSMAVGNPADRRKVLSEETSWDARPEMSPDGKQLLFASYHGRQWRQLWLTTPDGAAPLPLTFGEFDRASARWSPDGRRIGYISNERGNTSLFVQDYVGGATTPIVAGKRRYKVSTSRLTLDIRDERGSSVPARVAVIGSDGRAAAPASTWMHADDGFDRARQAAETHYFHCPSRCTIDVPAGDTAIWVQRGFRYDPWRQKVKLTEGTDRTVPVTLSSNDLPASFGNWRSADLHVHMNYGGHYRNTPENLARQARAEDLDVIYNLIVNKEERVPDIGYFRPDPDPASGAGVLIMHAQEFHTSYWGHLGLLHLSDHVLTPDFSAYRHTALASPFPHNGTIADLAHDQGALVGYVHPFDWDIDPATEKSLTNMLPADAANGKVDYIEIVGFSDHKATANVWYRLLNLGFRLPAGAGTDAMANYASLRGPVGMNRVFLETGGETTPAALRAALKAGRTFASNGPLLGLELGGKRPGDTISRPAPGKIGYRIALRSPVSVDHLELVHNGKVVKAFALKGDRRSLDATGELAVDAGGWLLLRAWNDGADPLVLDIYPYATTSPIYLELPSGPPAAPRDAAYFAAWMDRVLADAASRNDYRSESERESTLAYLRKARDHYLSLANEGPAGR</sequence>
<comment type="similarity">
    <text evidence="1">Belongs to the TolB family.</text>
</comment>
<gene>
    <name evidence="3" type="ORF">LZ518_07595</name>
</gene>
<comment type="caution">
    <text evidence="3">The sequence shown here is derived from an EMBL/GenBank/DDBJ whole genome shotgun (WGS) entry which is preliminary data.</text>
</comment>
<dbReference type="RefSeq" id="WP_249915400.1">
    <property type="nucleotide sequence ID" value="NZ_JAMGBB010000001.1"/>
</dbReference>
<dbReference type="InterPro" id="IPR011042">
    <property type="entry name" value="6-blade_b-propeller_TolB-like"/>
</dbReference>
<evidence type="ECO:0000256" key="2">
    <source>
        <dbReference type="SAM" id="SignalP"/>
    </source>
</evidence>
<dbReference type="SUPFAM" id="SSF89550">
    <property type="entry name" value="PHP domain-like"/>
    <property type="match status" value="1"/>
</dbReference>